<keyword evidence="4" id="KW-0238">DNA-binding</keyword>
<dbReference type="GO" id="GO:0005634">
    <property type="term" value="C:nucleus"/>
    <property type="evidence" value="ECO:0007669"/>
    <property type="project" value="UniProtKB-SubCell"/>
</dbReference>
<comment type="subcellular location">
    <subcellularLocation>
        <location evidence="1">Nucleus</location>
    </subcellularLocation>
</comment>
<organism evidence="8 9">
    <name type="scientific">Penicillium antarcticum</name>
    <dbReference type="NCBI Taxonomy" id="416450"/>
    <lineage>
        <taxon>Eukaryota</taxon>
        <taxon>Fungi</taxon>
        <taxon>Dikarya</taxon>
        <taxon>Ascomycota</taxon>
        <taxon>Pezizomycotina</taxon>
        <taxon>Eurotiomycetes</taxon>
        <taxon>Eurotiomycetidae</taxon>
        <taxon>Eurotiales</taxon>
        <taxon>Aspergillaceae</taxon>
        <taxon>Penicillium</taxon>
    </lineage>
</organism>
<keyword evidence="5" id="KW-0804">Transcription</keyword>
<dbReference type="EMBL" id="MDYN01000014">
    <property type="protein sequence ID" value="OQD84012.1"/>
    <property type="molecule type" value="Genomic_DNA"/>
</dbReference>
<dbReference type="GO" id="GO:0006351">
    <property type="term" value="P:DNA-templated transcription"/>
    <property type="evidence" value="ECO:0007669"/>
    <property type="project" value="InterPro"/>
</dbReference>
<keyword evidence="3" id="KW-0805">Transcription regulation</keyword>
<name>A0A1V6Q561_9EURO</name>
<evidence type="ECO:0000259" key="7">
    <source>
        <dbReference type="PROSITE" id="PS50048"/>
    </source>
</evidence>
<proteinExistence type="predicted"/>
<dbReference type="PANTHER" id="PTHR31845">
    <property type="entry name" value="FINGER DOMAIN PROTEIN, PUTATIVE-RELATED"/>
    <property type="match status" value="1"/>
</dbReference>
<evidence type="ECO:0000313" key="9">
    <source>
        <dbReference type="Proteomes" id="UP000191672"/>
    </source>
</evidence>
<evidence type="ECO:0000313" key="8">
    <source>
        <dbReference type="EMBL" id="OQD84012.1"/>
    </source>
</evidence>
<evidence type="ECO:0000256" key="2">
    <source>
        <dbReference type="ARBA" id="ARBA00022723"/>
    </source>
</evidence>
<dbReference type="InterPro" id="IPR036864">
    <property type="entry name" value="Zn2-C6_fun-type_DNA-bd_sf"/>
</dbReference>
<dbReference type="GO" id="GO:0008270">
    <property type="term" value="F:zinc ion binding"/>
    <property type="evidence" value="ECO:0007669"/>
    <property type="project" value="InterPro"/>
</dbReference>
<dbReference type="InterPro" id="IPR007219">
    <property type="entry name" value="XnlR_reg_dom"/>
</dbReference>
<dbReference type="AlphaFoldDB" id="A0A1V6Q561"/>
<dbReference type="SUPFAM" id="SSF57701">
    <property type="entry name" value="Zn2/Cys6 DNA-binding domain"/>
    <property type="match status" value="1"/>
</dbReference>
<dbReference type="InterPro" id="IPR051089">
    <property type="entry name" value="prtT"/>
</dbReference>
<dbReference type="SMART" id="SM00066">
    <property type="entry name" value="GAL4"/>
    <property type="match status" value="1"/>
</dbReference>
<reference evidence="9" key="1">
    <citation type="journal article" date="2017" name="Nat. Microbiol.">
        <title>Global analysis of biosynthetic gene clusters reveals vast potential of secondary metabolite production in Penicillium species.</title>
        <authorList>
            <person name="Nielsen J.C."/>
            <person name="Grijseels S."/>
            <person name="Prigent S."/>
            <person name="Ji B."/>
            <person name="Dainat J."/>
            <person name="Nielsen K.F."/>
            <person name="Frisvad J.C."/>
            <person name="Workman M."/>
            <person name="Nielsen J."/>
        </authorList>
    </citation>
    <scope>NUCLEOTIDE SEQUENCE [LARGE SCALE GENOMIC DNA]</scope>
    <source>
        <strain evidence="9">IBT 31811</strain>
    </source>
</reference>
<dbReference type="InterPro" id="IPR001138">
    <property type="entry name" value="Zn2Cys6_DnaBD"/>
</dbReference>
<keyword evidence="6" id="KW-0539">Nucleus</keyword>
<sequence length="695" mass="78375">MDTQPSPTLGYSRRATACIQCKKHKVRCVISRSKKPPCQRCLAREIPCLFKKDPAHSLPSSDHRLLDSLGSDLRAIHAALNELRSAGSMKNLPPLQSIELLSKLCSGKESASVNEDNISSQPLGPMAASTELIDRYSEAPSCDEITVTQPPIQSLYHITHLRSLRSQPMLASEENISARINEPNDLISRQVISIEDAEMLVGHYLQRTDHYLYGIASDHKGLSAIRHASPVLLTAILMVEALQNPNGQRWYQLCYSEFRKLIADFTFSHMVSLEDLRGLCIACFWISDISWTISSLAIRRAIELDLHKSPLMALESSKTGEAPKTEDRKMRRLTDSVRLWYLLYTCDQHLAILYGRPSIMREDEGISKWPLYLAARSDSAIEIRILSQISLLQILRSVSETFGQDLKRRVPTFLKPQLVVFNQRIDQWALEWLRKSQHHLTIGSYPSKAIMLHHYFSKLLISSHVFRGLGADSNTDPLPTEFEDLAYVAISSAKSVLELIANDADLIIAFVSIPHYYHTMIAFACSFLLKISKRYQSHISIDATLVMDTVKPVIKLCLDTECTSYHLIHWIGRGLQMLLANYVNLMREGSQQMQIHPRDDTDQTVRIPFYMSDIPTRVDGNAMQVSLNDSIWETASSIVYNDGLPMSLQCYPNLPAPVADSMLASSQHDLNTFTEFPIDPYAPFPSVEHLGLGLL</sequence>
<dbReference type="Gene3D" id="4.10.240.10">
    <property type="entry name" value="Zn(2)-C6 fungal-type DNA-binding domain"/>
    <property type="match status" value="1"/>
</dbReference>
<dbReference type="PANTHER" id="PTHR31845:SF19">
    <property type="entry name" value="TRANSCRIPTION FACTOR DOMAIN-CONTAINING PROTEIN"/>
    <property type="match status" value="1"/>
</dbReference>
<evidence type="ECO:0000256" key="1">
    <source>
        <dbReference type="ARBA" id="ARBA00004123"/>
    </source>
</evidence>
<dbReference type="STRING" id="416450.A0A1V6Q561"/>
<dbReference type="PROSITE" id="PS00463">
    <property type="entry name" value="ZN2_CY6_FUNGAL_1"/>
    <property type="match status" value="1"/>
</dbReference>
<dbReference type="GO" id="GO:0000981">
    <property type="term" value="F:DNA-binding transcription factor activity, RNA polymerase II-specific"/>
    <property type="evidence" value="ECO:0007669"/>
    <property type="project" value="InterPro"/>
</dbReference>
<evidence type="ECO:0000256" key="5">
    <source>
        <dbReference type="ARBA" id="ARBA00023163"/>
    </source>
</evidence>
<dbReference type="Proteomes" id="UP000191672">
    <property type="component" value="Unassembled WGS sequence"/>
</dbReference>
<dbReference type="CDD" id="cd00067">
    <property type="entry name" value="GAL4"/>
    <property type="match status" value="1"/>
</dbReference>
<comment type="caution">
    <text evidence="8">The sequence shown here is derived from an EMBL/GenBank/DDBJ whole genome shotgun (WGS) entry which is preliminary data.</text>
</comment>
<dbReference type="Pfam" id="PF00172">
    <property type="entry name" value="Zn_clus"/>
    <property type="match status" value="1"/>
</dbReference>
<accession>A0A1V6Q561</accession>
<dbReference type="SMART" id="SM00906">
    <property type="entry name" value="Fungal_trans"/>
    <property type="match status" value="1"/>
</dbReference>
<keyword evidence="9" id="KW-1185">Reference proteome</keyword>
<dbReference type="CDD" id="cd12148">
    <property type="entry name" value="fungal_TF_MHR"/>
    <property type="match status" value="1"/>
</dbReference>
<feature type="domain" description="Zn(2)-C6 fungal-type" evidence="7">
    <location>
        <begin position="17"/>
        <end position="50"/>
    </location>
</feature>
<keyword evidence="2" id="KW-0479">Metal-binding</keyword>
<dbReference type="GO" id="GO:0000976">
    <property type="term" value="F:transcription cis-regulatory region binding"/>
    <property type="evidence" value="ECO:0007669"/>
    <property type="project" value="TreeGrafter"/>
</dbReference>
<evidence type="ECO:0000256" key="4">
    <source>
        <dbReference type="ARBA" id="ARBA00023125"/>
    </source>
</evidence>
<dbReference type="PROSITE" id="PS50048">
    <property type="entry name" value="ZN2_CY6_FUNGAL_2"/>
    <property type="match status" value="1"/>
</dbReference>
<evidence type="ECO:0000256" key="3">
    <source>
        <dbReference type="ARBA" id="ARBA00023015"/>
    </source>
</evidence>
<gene>
    <name evidence="8" type="ORF">PENANT_c014G04702</name>
</gene>
<evidence type="ECO:0000256" key="6">
    <source>
        <dbReference type="ARBA" id="ARBA00023242"/>
    </source>
</evidence>
<protein>
    <recommendedName>
        <fullName evidence="7">Zn(2)-C6 fungal-type domain-containing protein</fullName>
    </recommendedName>
</protein>